<evidence type="ECO:0000313" key="2">
    <source>
        <dbReference type="Proteomes" id="UP000615446"/>
    </source>
</evidence>
<dbReference type="OrthoDB" id="2309995at2759"/>
<gene>
    <name evidence="1" type="ORF">RCL2_000724700</name>
</gene>
<accession>A0A8H3L605</accession>
<organism evidence="1 2">
    <name type="scientific">Rhizophagus clarus</name>
    <dbReference type="NCBI Taxonomy" id="94130"/>
    <lineage>
        <taxon>Eukaryota</taxon>
        <taxon>Fungi</taxon>
        <taxon>Fungi incertae sedis</taxon>
        <taxon>Mucoromycota</taxon>
        <taxon>Glomeromycotina</taxon>
        <taxon>Glomeromycetes</taxon>
        <taxon>Glomerales</taxon>
        <taxon>Glomeraceae</taxon>
        <taxon>Rhizophagus</taxon>
    </lineage>
</organism>
<evidence type="ECO:0000313" key="1">
    <source>
        <dbReference type="EMBL" id="GES79948.1"/>
    </source>
</evidence>
<comment type="caution">
    <text evidence="1">The sequence shown here is derived from an EMBL/GenBank/DDBJ whole genome shotgun (WGS) entry which is preliminary data.</text>
</comment>
<sequence length="175" mass="20027">MDEQQDEQDEQQQVFNLLNLINDNNVSRLPYNNNANDLAIHIRNDVSMTGVFASITGESLLRQNMEHEAHLNNQHNQHIIDLAADVFWNTRLSYQQRNQFTNLANDVNDINEIHFQASNDTHIRIYQLDDQHGSDIFGGIGAINFTYVNEVCRITGACEGLTVQGKPNNRLLCQF</sequence>
<name>A0A8H3L605_9GLOM</name>
<dbReference type="AlphaFoldDB" id="A0A8H3L605"/>
<protein>
    <submittedName>
        <fullName evidence="1">Uncharacterized protein</fullName>
    </submittedName>
</protein>
<reference evidence="1" key="1">
    <citation type="submission" date="2019-10" db="EMBL/GenBank/DDBJ databases">
        <title>Conservation and host-specific expression of non-tandemly repeated heterogenous ribosome RNA gene in arbuscular mycorrhizal fungi.</title>
        <authorList>
            <person name="Maeda T."/>
            <person name="Kobayashi Y."/>
            <person name="Nakagawa T."/>
            <person name="Ezawa T."/>
            <person name="Yamaguchi K."/>
            <person name="Bino T."/>
            <person name="Nishimoto Y."/>
            <person name="Shigenobu S."/>
            <person name="Kawaguchi M."/>
        </authorList>
    </citation>
    <scope>NUCLEOTIDE SEQUENCE</scope>
    <source>
        <strain evidence="1">HR1</strain>
    </source>
</reference>
<dbReference type="EMBL" id="BLAL01000046">
    <property type="protein sequence ID" value="GES79948.1"/>
    <property type="molecule type" value="Genomic_DNA"/>
</dbReference>
<proteinExistence type="predicted"/>
<dbReference type="Proteomes" id="UP000615446">
    <property type="component" value="Unassembled WGS sequence"/>
</dbReference>